<dbReference type="Gene3D" id="3.40.640.10">
    <property type="entry name" value="Type I PLP-dependent aspartate aminotransferase-like (Major domain)"/>
    <property type="match status" value="1"/>
</dbReference>
<dbReference type="InterPro" id="IPR015422">
    <property type="entry name" value="PyrdxlP-dep_Trfase_small"/>
</dbReference>
<protein>
    <submittedName>
        <fullName evidence="2">Cysteine desulfurase-like protein</fullName>
    </submittedName>
</protein>
<dbReference type="InterPro" id="IPR015421">
    <property type="entry name" value="PyrdxlP-dep_Trfase_major"/>
</dbReference>
<dbReference type="Proteomes" id="UP001230289">
    <property type="component" value="Unassembled WGS sequence"/>
</dbReference>
<dbReference type="PANTHER" id="PTHR43586">
    <property type="entry name" value="CYSTEINE DESULFURASE"/>
    <property type="match status" value="1"/>
</dbReference>
<dbReference type="InterPro" id="IPR000192">
    <property type="entry name" value="Aminotrans_V_dom"/>
</dbReference>
<dbReference type="RefSeq" id="WP_308490564.1">
    <property type="nucleotide sequence ID" value="NZ_JAVFCB010000012.1"/>
</dbReference>
<gene>
    <name evidence="2" type="ORF">RBR11_16985</name>
</gene>
<evidence type="ECO:0000313" key="2">
    <source>
        <dbReference type="EMBL" id="MDQ4215614.1"/>
    </source>
</evidence>
<dbReference type="PANTHER" id="PTHR43586:SF21">
    <property type="entry name" value="PYRIDOXAL PHOSPHATE (PLP)-DEPENDENT ASPARTATE AMINOTRANSFERASE SUPERFAMILY"/>
    <property type="match status" value="1"/>
</dbReference>
<feature type="domain" description="Aminotransferase class V" evidence="1">
    <location>
        <begin position="22"/>
        <end position="390"/>
    </location>
</feature>
<dbReference type="Gene3D" id="3.90.1150.10">
    <property type="entry name" value="Aspartate Aminotransferase, domain 1"/>
    <property type="match status" value="1"/>
</dbReference>
<name>A0ABU0XLX1_9MICO</name>
<reference evidence="2 3" key="1">
    <citation type="submission" date="2023-08" db="EMBL/GenBank/DDBJ databases">
        <title>Microbacterium sp. nov., isolated from a waste landfill.</title>
        <authorList>
            <person name="Wen W."/>
        </authorList>
    </citation>
    <scope>NUCLEOTIDE SEQUENCE [LARGE SCALE GENOMIC DNA]</scope>
    <source>
        <strain evidence="2 3">ASV81</strain>
    </source>
</reference>
<dbReference type="InterPro" id="IPR015424">
    <property type="entry name" value="PyrdxlP-dep_Trfase"/>
</dbReference>
<evidence type="ECO:0000313" key="3">
    <source>
        <dbReference type="Proteomes" id="UP001230289"/>
    </source>
</evidence>
<dbReference type="NCBIfam" id="TIGR01976">
    <property type="entry name" value="am_tr_V_VC1184"/>
    <property type="match status" value="1"/>
</dbReference>
<organism evidence="2 3">
    <name type="scientific">Microbacterium capsulatum</name>
    <dbReference type="NCBI Taxonomy" id="3041921"/>
    <lineage>
        <taxon>Bacteria</taxon>
        <taxon>Bacillati</taxon>
        <taxon>Actinomycetota</taxon>
        <taxon>Actinomycetes</taxon>
        <taxon>Micrococcales</taxon>
        <taxon>Microbacteriaceae</taxon>
        <taxon>Microbacterium</taxon>
    </lineage>
</organism>
<dbReference type="EMBL" id="JAVFCB010000012">
    <property type="protein sequence ID" value="MDQ4215614.1"/>
    <property type="molecule type" value="Genomic_DNA"/>
</dbReference>
<dbReference type="SUPFAM" id="SSF53383">
    <property type="entry name" value="PLP-dependent transferases"/>
    <property type="match status" value="1"/>
</dbReference>
<comment type="caution">
    <text evidence="2">The sequence shown here is derived from an EMBL/GenBank/DDBJ whole genome shotgun (WGS) entry which is preliminary data.</text>
</comment>
<proteinExistence type="predicted"/>
<keyword evidence="3" id="KW-1185">Reference proteome</keyword>
<sequence>MPAFPVSRIRAQFPSLREGSAFFDGPGGTQTPECVAAAIRDALVAAVSQRGRNSHFARGADRIVNAARAAMGDFLHVSPEAVVFGRSATQLTFDFSAAIGELLDSGDEIALSRLDHDANVAPWLAVAEAKGLQVRWIDFDRTTGEISLDDAARAITPRTRLVAIAAASNLLGTTPDIAAIAGMAHEVGALVYVDAVAYAAHELIDLDRMGADFVVCSSYKFCGPHLGILGSRPETLQRLHTRKLRPSTEQVPERFELGTLPYELLAGVTATVEFLAGLVPADRSRRERLEASYRAMQHHEDALRDRLLTGLDAIPGVTRIGVPPAATPTVLFAIDGVPVDEACRVLGDREIIVGGGTFYAYEAARWADLGDGGIRAGISLYTTVDDIDRLLSGVRDLASRRP</sequence>
<dbReference type="InterPro" id="IPR011340">
    <property type="entry name" value="Cys_dSase-rel"/>
</dbReference>
<evidence type="ECO:0000259" key="1">
    <source>
        <dbReference type="Pfam" id="PF00266"/>
    </source>
</evidence>
<accession>A0ABU0XLX1</accession>
<dbReference type="Pfam" id="PF00266">
    <property type="entry name" value="Aminotran_5"/>
    <property type="match status" value="1"/>
</dbReference>